<evidence type="ECO:0000256" key="1">
    <source>
        <dbReference type="SAM" id="Phobius"/>
    </source>
</evidence>
<dbReference type="RefSeq" id="WP_153451782.1">
    <property type="nucleotide sequence ID" value="NZ_BJNI01000012.1"/>
</dbReference>
<reference evidence="2 3" key="1">
    <citation type="journal article" date="2013" name="Genome Biol.">
        <title>Comparative genomics of the core and accessory genomes of 48 Sinorhizobium strains comprising five genospecies.</title>
        <authorList>
            <person name="Sugawara M."/>
            <person name="Epstein B."/>
            <person name="Badgley B.D."/>
            <person name="Unno T."/>
            <person name="Xu L."/>
            <person name="Reese J."/>
            <person name="Gyaneshwar P."/>
            <person name="Denny R."/>
            <person name="Mudge J."/>
            <person name="Bharti A.K."/>
            <person name="Farmer A.D."/>
            <person name="May G.D."/>
            <person name="Woodward J.E."/>
            <person name="Medigue C."/>
            <person name="Vallenet D."/>
            <person name="Lajus A."/>
            <person name="Rouy Z."/>
            <person name="Martinez-Vaz B."/>
            <person name="Tiffin P."/>
            <person name="Young N.D."/>
            <person name="Sadowsky M.J."/>
        </authorList>
    </citation>
    <scope>NUCLEOTIDE SEQUENCE [LARGE SCALE GENOMIC DNA]</scope>
    <source>
        <strain evidence="2 3">USDA205</strain>
    </source>
</reference>
<sequence>MTIEIAVIARIAMVAALIPRTIIAHTRGRIFMMSPCAYDGAACAVRAHLTFDSILDDK</sequence>
<proteinExistence type="predicted"/>
<accession>A0A844AC86</accession>
<keyword evidence="1" id="KW-0812">Transmembrane</keyword>
<keyword evidence="1" id="KW-0472">Membrane</keyword>
<feature type="transmembrane region" description="Helical" evidence="1">
    <location>
        <begin position="6"/>
        <end position="23"/>
    </location>
</feature>
<dbReference type="Proteomes" id="UP000466694">
    <property type="component" value="Unassembled WGS sequence"/>
</dbReference>
<keyword evidence="1" id="KW-1133">Transmembrane helix</keyword>
<evidence type="ECO:0000313" key="3">
    <source>
        <dbReference type="Proteomes" id="UP000466694"/>
    </source>
</evidence>
<evidence type="ECO:0000313" key="2">
    <source>
        <dbReference type="EMBL" id="MQX10784.1"/>
    </source>
</evidence>
<organism evidence="2 3">
    <name type="scientific">Rhizobium fredii</name>
    <name type="common">Sinorhizobium fredii</name>
    <dbReference type="NCBI Taxonomy" id="380"/>
    <lineage>
        <taxon>Bacteria</taxon>
        <taxon>Pseudomonadati</taxon>
        <taxon>Pseudomonadota</taxon>
        <taxon>Alphaproteobacteria</taxon>
        <taxon>Hyphomicrobiales</taxon>
        <taxon>Rhizobiaceae</taxon>
        <taxon>Sinorhizobium/Ensifer group</taxon>
        <taxon>Sinorhizobium</taxon>
    </lineage>
</organism>
<name>A0A844AC86_RHIFR</name>
<comment type="caution">
    <text evidence="2">The sequence shown here is derived from an EMBL/GenBank/DDBJ whole genome shotgun (WGS) entry which is preliminary data.</text>
</comment>
<gene>
    <name evidence="2" type="ORF">GHK48_21550</name>
</gene>
<dbReference type="GeneID" id="48977802"/>
<protein>
    <submittedName>
        <fullName evidence="2">Uncharacterized protein</fullName>
    </submittedName>
</protein>
<dbReference type="EMBL" id="WISZ01000161">
    <property type="protein sequence ID" value="MQX10784.1"/>
    <property type="molecule type" value="Genomic_DNA"/>
</dbReference>
<dbReference type="AlphaFoldDB" id="A0A844AC86"/>